<dbReference type="AlphaFoldDB" id="A0A0G4HJV8"/>
<sequence length="355" mass="40005">MTLFRFSKFALLFIVIVLAQRDVLARESGPRRPECFSLFGEPLYAPELSPFANKSASILFDIAKTEFQNDECPSPGDPLKAVWLGRRTAYLNRYNESVDIFSRAIDLRAEKGLPGFAPLYRFRGHRLLTIRKFEAAVADLQKAFSLLPSISLDDDLFEADGSPNKYNLPVSTLITNILYHLGLGLFLLGRWEQAGDVYAQLLDLAAQFSKSDLGTDDMFVSSLHWTFMALQRLGRFSEASTLLESLPPDPSIVEDQTYQRLTEMYRGLVDPEQVLKQAEEQGGIAYATMVYGVGSWYFCQERRDEAVSLWKSILESYPDQWPSFGYIAAEADLFRLLGKDSDHLKSGSLLSLISS</sequence>
<name>A0A0G4HJV8_9ALVE</name>
<organism evidence="2">
    <name type="scientific">Chromera velia CCMP2878</name>
    <dbReference type="NCBI Taxonomy" id="1169474"/>
    <lineage>
        <taxon>Eukaryota</taxon>
        <taxon>Sar</taxon>
        <taxon>Alveolata</taxon>
        <taxon>Colpodellida</taxon>
        <taxon>Chromeraceae</taxon>
        <taxon>Chromera</taxon>
    </lineage>
</organism>
<dbReference type="SUPFAM" id="SSF48452">
    <property type="entry name" value="TPR-like"/>
    <property type="match status" value="1"/>
</dbReference>
<evidence type="ECO:0000256" key="1">
    <source>
        <dbReference type="SAM" id="SignalP"/>
    </source>
</evidence>
<evidence type="ECO:0000313" key="2">
    <source>
        <dbReference type="EMBL" id="CEM44360.1"/>
    </source>
</evidence>
<protein>
    <recommendedName>
        <fullName evidence="3">Tetratricopeptide repeat protein</fullName>
    </recommendedName>
</protein>
<accession>A0A0G4HJV8</accession>
<dbReference type="InterPro" id="IPR019734">
    <property type="entry name" value="TPR_rpt"/>
</dbReference>
<dbReference type="Gene3D" id="1.25.40.10">
    <property type="entry name" value="Tetratricopeptide repeat domain"/>
    <property type="match status" value="1"/>
</dbReference>
<evidence type="ECO:0008006" key="3">
    <source>
        <dbReference type="Google" id="ProtNLM"/>
    </source>
</evidence>
<feature type="signal peptide" evidence="1">
    <location>
        <begin position="1"/>
        <end position="25"/>
    </location>
</feature>
<dbReference type="EMBL" id="CDMZ01002906">
    <property type="protein sequence ID" value="CEM44360.1"/>
    <property type="molecule type" value="Genomic_DNA"/>
</dbReference>
<dbReference type="VEuPathDB" id="CryptoDB:Cvel_28294"/>
<dbReference type="SMART" id="SM00028">
    <property type="entry name" value="TPR"/>
    <property type="match status" value="3"/>
</dbReference>
<feature type="chain" id="PRO_5005191653" description="Tetratricopeptide repeat protein" evidence="1">
    <location>
        <begin position="26"/>
        <end position="355"/>
    </location>
</feature>
<proteinExistence type="predicted"/>
<reference evidence="2" key="1">
    <citation type="submission" date="2014-11" db="EMBL/GenBank/DDBJ databases">
        <authorList>
            <person name="Otto D Thomas"/>
            <person name="Naeem Raeece"/>
        </authorList>
    </citation>
    <scope>NUCLEOTIDE SEQUENCE</scope>
</reference>
<keyword evidence="1" id="KW-0732">Signal</keyword>
<gene>
    <name evidence="2" type="ORF">Cvel_28294</name>
</gene>
<dbReference type="InterPro" id="IPR011990">
    <property type="entry name" value="TPR-like_helical_dom_sf"/>
</dbReference>